<dbReference type="AlphaFoldDB" id="A0A343C2M7"/>
<feature type="transmembrane region" description="Helical" evidence="16">
    <location>
        <begin position="21"/>
        <end position="43"/>
    </location>
</feature>
<feature type="transmembrane region" description="Helical" evidence="16">
    <location>
        <begin position="133"/>
        <end position="154"/>
    </location>
</feature>
<feature type="transmembrane region" description="Helical" evidence="16">
    <location>
        <begin position="82"/>
        <end position="103"/>
    </location>
</feature>
<dbReference type="PANTHER" id="PTHR11435:SF1">
    <property type="entry name" value="NADH-UBIQUINONE OXIDOREDUCTASE CHAIN 6"/>
    <property type="match status" value="1"/>
</dbReference>
<evidence type="ECO:0000256" key="6">
    <source>
        <dbReference type="ARBA" id="ARBA00022660"/>
    </source>
</evidence>
<gene>
    <name evidence="17" type="primary">nad6</name>
</gene>
<dbReference type="EMBL" id="KX087270">
    <property type="protein sequence ID" value="ARH54270.1"/>
    <property type="molecule type" value="Genomic_DNA"/>
</dbReference>
<evidence type="ECO:0000256" key="1">
    <source>
        <dbReference type="ARBA" id="ARBA00004225"/>
    </source>
</evidence>
<dbReference type="GO" id="GO:0008137">
    <property type="term" value="F:NADH dehydrogenase (ubiquinone) activity"/>
    <property type="evidence" value="ECO:0007669"/>
    <property type="project" value="UniProtKB-EC"/>
</dbReference>
<evidence type="ECO:0000256" key="12">
    <source>
        <dbReference type="ARBA" id="ARBA00023128"/>
    </source>
</evidence>
<proteinExistence type="inferred from homology"/>
<evidence type="ECO:0000256" key="3">
    <source>
        <dbReference type="ARBA" id="ARBA00012944"/>
    </source>
</evidence>
<evidence type="ECO:0000256" key="14">
    <source>
        <dbReference type="ARBA" id="ARBA00031019"/>
    </source>
</evidence>
<evidence type="ECO:0000256" key="4">
    <source>
        <dbReference type="ARBA" id="ARBA00021095"/>
    </source>
</evidence>
<evidence type="ECO:0000313" key="17">
    <source>
        <dbReference type="EMBL" id="ARH54270.1"/>
    </source>
</evidence>
<keyword evidence="10 16" id="KW-1133">Transmembrane helix</keyword>
<dbReference type="GO" id="GO:0031966">
    <property type="term" value="C:mitochondrial membrane"/>
    <property type="evidence" value="ECO:0007669"/>
    <property type="project" value="UniProtKB-SubCell"/>
</dbReference>
<evidence type="ECO:0000256" key="13">
    <source>
        <dbReference type="ARBA" id="ARBA00023136"/>
    </source>
</evidence>
<evidence type="ECO:0000256" key="10">
    <source>
        <dbReference type="ARBA" id="ARBA00022989"/>
    </source>
</evidence>
<dbReference type="EC" id="7.1.1.2" evidence="3"/>
<geneLocation type="mitochondrion" evidence="17"/>
<dbReference type="PANTHER" id="PTHR11435">
    <property type="entry name" value="NADH UBIQUINONE OXIDOREDUCTASE SUBUNIT ND6"/>
    <property type="match status" value="1"/>
</dbReference>
<protein>
    <recommendedName>
        <fullName evidence="4">NADH-ubiquinone oxidoreductase chain 6</fullName>
        <ecNumber evidence="3">7.1.1.2</ecNumber>
    </recommendedName>
    <alternativeName>
        <fullName evidence="14">NADH dehydrogenase subunit 6</fullName>
    </alternativeName>
</protein>
<keyword evidence="6" id="KW-0679">Respiratory chain</keyword>
<reference evidence="17" key="1">
    <citation type="submission" date="2016-04" db="EMBL/GenBank/DDBJ databases">
        <title>Mitochondria of beetle species.</title>
        <authorList>
            <person name="Hunter A."/>
            <person name="Moriniere J."/>
            <person name="Tang P."/>
            <person name="Linard B."/>
            <person name="Crampton-Platt A."/>
            <person name="Vogler A.P."/>
        </authorList>
    </citation>
    <scope>NUCLEOTIDE SEQUENCE</scope>
</reference>
<keyword evidence="12 17" id="KW-0496">Mitochondrion</keyword>
<comment type="catalytic activity">
    <reaction evidence="15">
        <text>a ubiquinone + NADH + 5 H(+)(in) = a ubiquinol + NAD(+) + 4 H(+)(out)</text>
        <dbReference type="Rhea" id="RHEA:29091"/>
        <dbReference type="Rhea" id="RHEA-COMP:9565"/>
        <dbReference type="Rhea" id="RHEA-COMP:9566"/>
        <dbReference type="ChEBI" id="CHEBI:15378"/>
        <dbReference type="ChEBI" id="CHEBI:16389"/>
        <dbReference type="ChEBI" id="CHEBI:17976"/>
        <dbReference type="ChEBI" id="CHEBI:57540"/>
        <dbReference type="ChEBI" id="CHEBI:57945"/>
        <dbReference type="EC" id="7.1.1.2"/>
    </reaction>
</comment>
<evidence type="ECO:0000256" key="9">
    <source>
        <dbReference type="ARBA" id="ARBA00022982"/>
    </source>
</evidence>
<evidence type="ECO:0000256" key="5">
    <source>
        <dbReference type="ARBA" id="ARBA00022448"/>
    </source>
</evidence>
<evidence type="ECO:0000256" key="11">
    <source>
        <dbReference type="ARBA" id="ARBA00023027"/>
    </source>
</evidence>
<comment type="subcellular location">
    <subcellularLocation>
        <location evidence="1">Mitochondrion membrane</location>
        <topology evidence="1">Multi-pass membrane protein</topology>
    </subcellularLocation>
</comment>
<dbReference type="InterPro" id="IPR050269">
    <property type="entry name" value="ComplexI_Subunit6"/>
</dbReference>
<evidence type="ECO:0000256" key="8">
    <source>
        <dbReference type="ARBA" id="ARBA00022967"/>
    </source>
</evidence>
<keyword evidence="5" id="KW-0813">Transport</keyword>
<organism evidence="17">
    <name type="scientific">Curculionidae sp. 1 AH-2016</name>
    <dbReference type="NCBI Taxonomy" id="1903827"/>
    <lineage>
        <taxon>Eukaryota</taxon>
        <taxon>Metazoa</taxon>
        <taxon>Ecdysozoa</taxon>
        <taxon>Arthropoda</taxon>
        <taxon>Hexapoda</taxon>
        <taxon>Insecta</taxon>
        <taxon>Pterygota</taxon>
        <taxon>Neoptera</taxon>
        <taxon>Endopterygota</taxon>
        <taxon>Coleoptera</taxon>
        <taxon>Polyphaga</taxon>
        <taxon>Cucujiformia</taxon>
        <taxon>Curculionidae</taxon>
    </lineage>
</organism>
<name>A0A343C2M7_9CUCU</name>
<evidence type="ECO:0000256" key="2">
    <source>
        <dbReference type="ARBA" id="ARBA00005698"/>
    </source>
</evidence>
<keyword evidence="9" id="KW-0249">Electron transport</keyword>
<keyword evidence="11" id="KW-0520">NAD</keyword>
<keyword evidence="8" id="KW-1278">Translocase</keyword>
<evidence type="ECO:0000256" key="15">
    <source>
        <dbReference type="ARBA" id="ARBA00049551"/>
    </source>
</evidence>
<accession>A0A343C2M7</accession>
<evidence type="ECO:0000256" key="7">
    <source>
        <dbReference type="ARBA" id="ARBA00022692"/>
    </source>
</evidence>
<comment type="similarity">
    <text evidence="2">Belongs to the complex I subunit 6 family.</text>
</comment>
<keyword evidence="13 16" id="KW-0472">Membrane</keyword>
<sequence length="164" mass="19138">MFIFFINWMLSIMFMFLNHPLSLGCVLLIQTILMSLVSGLLYMNFWYSYILFLVMIGGMMVMFIYMTSIASNEKFKMPKNMIIFSTMNLLLFIIIIIITDHYFSNSISPLSTSSKSLTMMNFSMSKFFNYPNIFMMLSLMIYLLITLIAIVKITGKNFGTLRQK</sequence>
<feature type="transmembrane region" description="Helical" evidence="16">
    <location>
        <begin position="49"/>
        <end position="70"/>
    </location>
</feature>
<evidence type="ECO:0000256" key="16">
    <source>
        <dbReference type="SAM" id="Phobius"/>
    </source>
</evidence>
<keyword evidence="7 16" id="KW-0812">Transmembrane</keyword>